<dbReference type="SUPFAM" id="SSF56322">
    <property type="entry name" value="ADC synthase"/>
    <property type="match status" value="1"/>
</dbReference>
<evidence type="ECO:0000256" key="1">
    <source>
        <dbReference type="ARBA" id="ARBA00009562"/>
    </source>
</evidence>
<dbReference type="InterPro" id="IPR019999">
    <property type="entry name" value="Anth_synth_I-like"/>
</dbReference>
<sequence length="516" mass="57459">MTIDLIKEESGHISDPLALFYELTNGSRNNILLESMEIHTKAGTQSLLGVNSALRISCRGLQVTVQILNGNGRAAAELLKKALPAEVRLEEKADSLVITYPEVDRSLDEDSRLKSLTVIDTLRQILRLSPEISDPNDFLLAGIFGYDLIASVEKLPEVSEGVNTCPDYCFYLLDTVVSINHLKHNSVIHGVIFSSDEAENIKERVYSIKKKLDAYQEPERPAEISIKGSRVETDISDEDFCHIVEQLKKNIFRGDIFQVVPSRSFMLPCPSPINAYHKLKHTNPSPYMFYMQDEDFIIFGASPESSVKYTSSNRQVEMYPIAGTRGRARKKDGTIDLDKDSRLELELRQDKKENAEHLMLVDLARNDIARISEPGTRYVKDLLNVDRYSHVMHLVSRVIGTLRQELDALHAYQACMNMGTLTGAPKIKASELIRQTEKTRRGSYGGAIGFLSGDGSMDTCIVIRSAFVKDGKAFVQAGCGVVYDSQPMAEADETRKKAAAVLNAIALSHGTNLQEL</sequence>
<evidence type="ECO:0000313" key="12">
    <source>
        <dbReference type="Proteomes" id="UP000243745"/>
    </source>
</evidence>
<feature type="binding site" evidence="7">
    <location>
        <begin position="323"/>
        <end position="324"/>
    </location>
    <ligand>
        <name>chorismate</name>
        <dbReference type="ChEBI" id="CHEBI:29748"/>
    </ligand>
</feature>
<dbReference type="Gene3D" id="3.60.120.10">
    <property type="entry name" value="Anthranilate synthase"/>
    <property type="match status" value="1"/>
</dbReference>
<gene>
    <name evidence="11" type="ORF">SAMN02910344_00269</name>
</gene>
<evidence type="ECO:0000256" key="6">
    <source>
        <dbReference type="PIRNR" id="PIRNR001373"/>
    </source>
</evidence>
<keyword evidence="4 6" id="KW-0456">Lyase</keyword>
<evidence type="ECO:0000259" key="10">
    <source>
        <dbReference type="Pfam" id="PF04715"/>
    </source>
</evidence>
<evidence type="ECO:0000256" key="2">
    <source>
        <dbReference type="ARBA" id="ARBA00022723"/>
    </source>
</evidence>
<dbReference type="GO" id="GO:0004049">
    <property type="term" value="F:anthranilate synthase activity"/>
    <property type="evidence" value="ECO:0007669"/>
    <property type="project" value="UniProtKB-EC"/>
</dbReference>
<evidence type="ECO:0000256" key="3">
    <source>
        <dbReference type="ARBA" id="ARBA00022842"/>
    </source>
</evidence>
<dbReference type="AlphaFoldDB" id="A0A662ZG34"/>
<keyword evidence="6 7" id="KW-0822">Tryptophan biosynthesis</keyword>
<keyword evidence="6 7" id="KW-0028">Amino-acid biosynthesis</keyword>
<feature type="binding site" evidence="8">
    <location>
        <position position="493"/>
    </location>
    <ligand>
        <name>Mg(2+)</name>
        <dbReference type="ChEBI" id="CHEBI:18420"/>
    </ligand>
</feature>
<dbReference type="Proteomes" id="UP000243745">
    <property type="component" value="Unassembled WGS sequence"/>
</dbReference>
<feature type="binding site" evidence="8">
    <location>
        <position position="356"/>
    </location>
    <ligand>
        <name>Mg(2+)</name>
        <dbReference type="ChEBI" id="CHEBI:18420"/>
    </ligand>
</feature>
<evidence type="ECO:0000256" key="7">
    <source>
        <dbReference type="PIRSR" id="PIRSR001373-1"/>
    </source>
</evidence>
<feature type="binding site" evidence="7">
    <location>
        <position position="444"/>
    </location>
    <ligand>
        <name>chorismate</name>
        <dbReference type="ChEBI" id="CHEBI:29748"/>
    </ligand>
</feature>
<dbReference type="GO" id="GO:0000162">
    <property type="term" value="P:L-tryptophan biosynthetic process"/>
    <property type="evidence" value="ECO:0007669"/>
    <property type="project" value="UniProtKB-UniPathway"/>
</dbReference>
<comment type="pathway">
    <text evidence="6">Amino-acid biosynthesis; L-tryptophan biosynthesis; L-tryptophan from chorismate: step 1/5.</text>
</comment>
<dbReference type="InterPro" id="IPR005257">
    <property type="entry name" value="Anth_synth_I_TrpE"/>
</dbReference>
<name>A0A662ZG34_9GAMM</name>
<dbReference type="NCBIfam" id="TIGR00565">
    <property type="entry name" value="trpE_proteo"/>
    <property type="match status" value="1"/>
</dbReference>
<protein>
    <recommendedName>
        <fullName evidence="6">Anthranilate synthase component 1</fullName>
        <ecNumber evidence="6">4.1.3.27</ecNumber>
    </recommendedName>
</protein>
<dbReference type="PANTHER" id="PTHR11236">
    <property type="entry name" value="AMINOBENZOATE/ANTHRANILATE SYNTHASE"/>
    <property type="match status" value="1"/>
</dbReference>
<feature type="domain" description="Anthranilate synthase component I N-terminal" evidence="10">
    <location>
        <begin position="15"/>
        <end position="185"/>
    </location>
</feature>
<feature type="binding site" evidence="7">
    <location>
        <begin position="478"/>
        <end position="480"/>
    </location>
    <ligand>
        <name>chorismate</name>
        <dbReference type="ChEBI" id="CHEBI:29748"/>
    </ligand>
</feature>
<dbReference type="PIRSF" id="PIRSF001373">
    <property type="entry name" value="TrpE"/>
    <property type="match status" value="1"/>
</dbReference>
<comment type="catalytic activity">
    <reaction evidence="5 6">
        <text>chorismate + L-glutamine = anthranilate + pyruvate + L-glutamate + H(+)</text>
        <dbReference type="Rhea" id="RHEA:21732"/>
        <dbReference type="ChEBI" id="CHEBI:15361"/>
        <dbReference type="ChEBI" id="CHEBI:15378"/>
        <dbReference type="ChEBI" id="CHEBI:16567"/>
        <dbReference type="ChEBI" id="CHEBI:29748"/>
        <dbReference type="ChEBI" id="CHEBI:29985"/>
        <dbReference type="ChEBI" id="CHEBI:58359"/>
        <dbReference type="EC" id="4.1.3.27"/>
    </reaction>
</comment>
<dbReference type="Pfam" id="PF04715">
    <property type="entry name" value="Anth_synt_I_N"/>
    <property type="match status" value="1"/>
</dbReference>
<comment type="similarity">
    <text evidence="1 6">Belongs to the anthranilate synthase component I family.</text>
</comment>
<dbReference type="UniPathway" id="UPA00035">
    <property type="reaction ID" value="UER00040"/>
</dbReference>
<evidence type="ECO:0000256" key="4">
    <source>
        <dbReference type="ARBA" id="ARBA00023239"/>
    </source>
</evidence>
<dbReference type="EC" id="4.1.3.27" evidence="6"/>
<accession>A0A662ZG34</accession>
<dbReference type="InterPro" id="IPR015890">
    <property type="entry name" value="Chorismate_C"/>
</dbReference>
<dbReference type="PRINTS" id="PR00095">
    <property type="entry name" value="ANTSNTHASEI"/>
</dbReference>
<feature type="domain" description="Chorismate-utilising enzyme C-terminal" evidence="9">
    <location>
        <begin position="237"/>
        <end position="497"/>
    </location>
</feature>
<evidence type="ECO:0000259" key="9">
    <source>
        <dbReference type="Pfam" id="PF00425"/>
    </source>
</evidence>
<keyword evidence="12" id="KW-1185">Reference proteome</keyword>
<dbReference type="OrthoDB" id="9803598at2"/>
<feature type="binding site" evidence="7">
    <location>
        <begin position="286"/>
        <end position="288"/>
    </location>
    <ligand>
        <name>L-tryptophan</name>
        <dbReference type="ChEBI" id="CHEBI:57912"/>
    </ligand>
</feature>
<dbReference type="GO" id="GO:0046872">
    <property type="term" value="F:metal ion binding"/>
    <property type="evidence" value="ECO:0007669"/>
    <property type="project" value="UniProtKB-KW"/>
</dbReference>
<evidence type="ECO:0000313" key="11">
    <source>
        <dbReference type="EMBL" id="SFP03932.1"/>
    </source>
</evidence>
<dbReference type="Pfam" id="PF00425">
    <property type="entry name" value="Chorismate_bind"/>
    <property type="match status" value="1"/>
</dbReference>
<organism evidence="11 12">
    <name type="scientific">Ruminobacter amylophilus</name>
    <dbReference type="NCBI Taxonomy" id="867"/>
    <lineage>
        <taxon>Bacteria</taxon>
        <taxon>Pseudomonadati</taxon>
        <taxon>Pseudomonadota</taxon>
        <taxon>Gammaproteobacteria</taxon>
        <taxon>Aeromonadales</taxon>
        <taxon>Succinivibrionaceae</taxon>
        <taxon>Ruminobacter</taxon>
    </lineage>
</organism>
<evidence type="ECO:0000256" key="8">
    <source>
        <dbReference type="PIRSR" id="PIRSR001373-2"/>
    </source>
</evidence>
<dbReference type="InterPro" id="IPR006805">
    <property type="entry name" value="Anth_synth_I_N"/>
</dbReference>
<proteinExistence type="inferred from homology"/>
<dbReference type="PANTHER" id="PTHR11236:SF49">
    <property type="entry name" value="ANTHRANILATE SYNTHASE COMPONENT 1"/>
    <property type="match status" value="1"/>
</dbReference>
<comment type="cofactor">
    <cofactor evidence="8">
        <name>Mg(2+)</name>
        <dbReference type="ChEBI" id="CHEBI:18420"/>
    </cofactor>
    <text evidence="8">Binds 1 Mg(2+) ion per subunit.</text>
</comment>
<keyword evidence="6" id="KW-0057">Aromatic amino acid biosynthesis</keyword>
<dbReference type="InterPro" id="IPR005801">
    <property type="entry name" value="ADC_synthase"/>
</dbReference>
<feature type="binding site" evidence="7">
    <location>
        <position position="464"/>
    </location>
    <ligand>
        <name>chorismate</name>
        <dbReference type="ChEBI" id="CHEBI:29748"/>
    </ligand>
</feature>
<reference evidence="11 12" key="1">
    <citation type="submission" date="2016-10" db="EMBL/GenBank/DDBJ databases">
        <authorList>
            <person name="Varghese N."/>
            <person name="Submissions S."/>
        </authorList>
    </citation>
    <scope>NUCLEOTIDE SEQUENCE [LARGE SCALE GENOMIC DNA]</scope>
    <source>
        <strain evidence="11 12">DSM 1361</strain>
    </source>
</reference>
<dbReference type="RefSeq" id="WP_031580006.1">
    <property type="nucleotide sequence ID" value="NZ_FOXF01000003.1"/>
</dbReference>
<dbReference type="NCBIfam" id="NF010079">
    <property type="entry name" value="PRK13564.1"/>
    <property type="match status" value="1"/>
</dbReference>
<keyword evidence="2 8" id="KW-0479">Metal-binding</keyword>
<feature type="binding site" evidence="7">
    <location>
        <position position="35"/>
    </location>
    <ligand>
        <name>L-tryptophan</name>
        <dbReference type="ChEBI" id="CHEBI:57912"/>
    </ligand>
</feature>
<keyword evidence="3 8" id="KW-0460">Magnesium</keyword>
<evidence type="ECO:0000256" key="5">
    <source>
        <dbReference type="ARBA" id="ARBA00047683"/>
    </source>
</evidence>
<dbReference type="EMBL" id="FOXF01000003">
    <property type="protein sequence ID" value="SFP03932.1"/>
    <property type="molecule type" value="Genomic_DNA"/>
</dbReference>